<dbReference type="RefSeq" id="WP_147309636.1">
    <property type="nucleotide sequence ID" value="NZ_LT976856.1"/>
</dbReference>
<feature type="transmembrane region" description="Helical" evidence="1">
    <location>
        <begin position="130"/>
        <end position="147"/>
    </location>
</feature>
<keyword evidence="1" id="KW-0472">Membrane</keyword>
<evidence type="ECO:0000256" key="1">
    <source>
        <dbReference type="SAM" id="Phobius"/>
    </source>
</evidence>
<proteinExistence type="predicted"/>
<feature type="transmembrane region" description="Helical" evidence="1">
    <location>
        <begin position="446"/>
        <end position="466"/>
    </location>
</feature>
<sequence>MQAIAIPESDRSSAGNPAISNIVVYCVISMLILLMTVMAVAVVGAPAIMALGMLALLISAFVPGLGLVLLLSSITLQNLVLALGLDLIESPDTFKTFQSASFIITTAIFSHALAYLFLRQRTLSRPLRSALFAAAVFGFVIGVYTIIGMRASTLLSAGSYARLYFLGGMSLVIGVVACRRTSKQFRSALFFVTTVLLCGYGVIEFLFPEYLYNLVSADAFQRMKFADTATAGQFSSIQDLVRNSTRSYLNLSGQYGLDLAFLRIMGPNFHAISYAYALSFLALIEYAERRFLTFLIAAALVLLIGAKGPLIIITLSIATLFIARRGRRSRLSRFTLIAMLLIYAVVGVSYGVKSADYHILGFLAGVQGFKEKPLGRGVGVGGNLSELGKSNEKDFTEFQHQGVASFALESGLGVLLYQIGMFTVLLFWFLFKVIRLLRKHVDPSNFRIRTITASAVATLLITGIFQEEVFSPAAWGLWMLLSGILVGNLSPGLSNKPTKWEYSR</sequence>
<protein>
    <submittedName>
        <fullName evidence="2">Uncharacterized protein</fullName>
    </submittedName>
</protein>
<feature type="transmembrane region" description="Helical" evidence="1">
    <location>
        <begin position="291"/>
        <end position="322"/>
    </location>
</feature>
<comment type="caution">
    <text evidence="2">The sequence shown here is derived from an EMBL/GenBank/DDBJ whole genome shotgun (WGS) entry which is preliminary data.</text>
</comment>
<dbReference type="AlphaFoldDB" id="A0A375BKR8"/>
<dbReference type="EMBL" id="OFSP01000009">
    <property type="protein sequence ID" value="SOY46850.1"/>
    <property type="molecule type" value="Genomic_DNA"/>
</dbReference>
<feature type="transmembrane region" description="Helical" evidence="1">
    <location>
        <begin position="189"/>
        <end position="207"/>
    </location>
</feature>
<keyword evidence="1" id="KW-0812">Transmembrane</keyword>
<feature type="transmembrane region" description="Helical" evidence="1">
    <location>
        <begin position="334"/>
        <end position="352"/>
    </location>
</feature>
<feature type="transmembrane region" description="Helical" evidence="1">
    <location>
        <begin position="415"/>
        <end position="434"/>
    </location>
</feature>
<keyword evidence="1" id="KW-1133">Transmembrane helix</keyword>
<feature type="transmembrane region" description="Helical" evidence="1">
    <location>
        <begin position="22"/>
        <end position="43"/>
    </location>
</feature>
<feature type="transmembrane region" description="Helical" evidence="1">
    <location>
        <begin position="50"/>
        <end position="76"/>
    </location>
</feature>
<feature type="transmembrane region" description="Helical" evidence="1">
    <location>
        <begin position="96"/>
        <end position="118"/>
    </location>
</feature>
<feature type="transmembrane region" description="Helical" evidence="1">
    <location>
        <begin position="472"/>
        <end position="494"/>
    </location>
</feature>
<dbReference type="Proteomes" id="UP000256297">
    <property type="component" value="Chromosome CBM2589_b"/>
</dbReference>
<evidence type="ECO:0000313" key="2">
    <source>
        <dbReference type="EMBL" id="SOY46850.1"/>
    </source>
</evidence>
<gene>
    <name evidence="2" type="ORF">CBM2589_B170046</name>
</gene>
<feature type="transmembrane region" description="Helical" evidence="1">
    <location>
        <begin position="159"/>
        <end position="177"/>
    </location>
</feature>
<reference evidence="2" key="1">
    <citation type="submission" date="2018-01" db="EMBL/GenBank/DDBJ databases">
        <authorList>
            <person name="Clerissi C."/>
        </authorList>
    </citation>
    <scope>NUCLEOTIDE SEQUENCE</scope>
    <source>
        <strain evidence="2">Cupriavidus taiwanensis STM 3521</strain>
    </source>
</reference>
<organism evidence="2">
    <name type="scientific">Cupriavidus taiwanensis</name>
    <dbReference type="NCBI Taxonomy" id="164546"/>
    <lineage>
        <taxon>Bacteria</taxon>
        <taxon>Pseudomonadati</taxon>
        <taxon>Pseudomonadota</taxon>
        <taxon>Betaproteobacteria</taxon>
        <taxon>Burkholderiales</taxon>
        <taxon>Burkholderiaceae</taxon>
        <taxon>Cupriavidus</taxon>
    </lineage>
</organism>
<accession>A0A375BKR8</accession>
<name>A0A375BKR8_9BURK</name>